<dbReference type="AlphaFoldDB" id="A7VRZ3"/>
<evidence type="ECO:0000313" key="2">
    <source>
        <dbReference type="Proteomes" id="UP000003490"/>
    </source>
</evidence>
<reference evidence="1 2" key="1">
    <citation type="submission" date="2007-08" db="EMBL/GenBank/DDBJ databases">
        <title>Draft genome sequence of Clostridium leptum (DSM 753).</title>
        <authorList>
            <person name="Sudarsanam P."/>
            <person name="Ley R."/>
            <person name="Guruge J."/>
            <person name="Turnbaugh P.J."/>
            <person name="Mahowald M."/>
            <person name="Liep D."/>
            <person name="Gordon J."/>
        </authorList>
    </citation>
    <scope>NUCLEOTIDE SEQUENCE [LARGE SCALE GENOMIC DNA]</scope>
    <source>
        <strain evidence="1 2">DSM 753</strain>
    </source>
</reference>
<organism evidence="1 2">
    <name type="scientific">[Clostridium] leptum DSM 753</name>
    <dbReference type="NCBI Taxonomy" id="428125"/>
    <lineage>
        <taxon>Bacteria</taxon>
        <taxon>Bacillati</taxon>
        <taxon>Bacillota</taxon>
        <taxon>Clostridia</taxon>
        <taxon>Eubacteriales</taxon>
        <taxon>Oscillospiraceae</taxon>
        <taxon>Oscillospiraceae incertae sedis</taxon>
    </lineage>
</organism>
<sequence>MRLKSAVNQQEKEAGCFPIFLKAYYNGTAKAFRDE</sequence>
<protein>
    <submittedName>
        <fullName evidence="1">Uncharacterized protein</fullName>
    </submittedName>
</protein>
<name>A7VRZ3_9FIRM</name>
<comment type="caution">
    <text evidence="1">The sequence shown here is derived from an EMBL/GenBank/DDBJ whole genome shotgun (WGS) entry which is preliminary data.</text>
</comment>
<evidence type="ECO:0000313" key="1">
    <source>
        <dbReference type="EMBL" id="EDO61823.1"/>
    </source>
</evidence>
<dbReference type="HOGENOM" id="CLU_3364254_0_0_9"/>
<gene>
    <name evidence="1" type="ORF">CLOLEP_01330</name>
</gene>
<dbReference type="EMBL" id="ABCB02000017">
    <property type="protein sequence ID" value="EDO61823.1"/>
    <property type="molecule type" value="Genomic_DNA"/>
</dbReference>
<reference evidence="1 2" key="2">
    <citation type="submission" date="2007-08" db="EMBL/GenBank/DDBJ databases">
        <authorList>
            <person name="Fulton L."/>
            <person name="Clifton S."/>
            <person name="Fulton B."/>
            <person name="Xu J."/>
            <person name="Minx P."/>
            <person name="Pepin K.H."/>
            <person name="Johnson M."/>
            <person name="Thiruvilangam P."/>
            <person name="Bhonagiri V."/>
            <person name="Nash W.E."/>
            <person name="Wang C."/>
            <person name="Mardis E.R."/>
            <person name="Wilson R.K."/>
        </authorList>
    </citation>
    <scope>NUCLEOTIDE SEQUENCE [LARGE SCALE GENOMIC DNA]</scope>
    <source>
        <strain evidence="1 2">DSM 753</strain>
    </source>
</reference>
<proteinExistence type="predicted"/>
<accession>A7VRZ3</accession>
<dbReference type="Proteomes" id="UP000003490">
    <property type="component" value="Unassembled WGS sequence"/>
</dbReference>